<gene>
    <name evidence="2" type="ORF">FRIFI_1813</name>
</gene>
<dbReference type="NCBIfam" id="NF005378">
    <property type="entry name" value="PRK06921.1"/>
    <property type="match status" value="1"/>
</dbReference>
<proteinExistence type="predicted"/>
<dbReference type="PANTHER" id="PTHR30050">
    <property type="entry name" value="CHROMOSOMAL REPLICATION INITIATOR PROTEIN DNAA"/>
    <property type="match status" value="1"/>
</dbReference>
<dbReference type="Proteomes" id="UP000245695">
    <property type="component" value="Chromosome 1"/>
</dbReference>
<dbReference type="InterPro" id="IPR002611">
    <property type="entry name" value="IstB_ATP-bd"/>
</dbReference>
<reference evidence="2 3" key="1">
    <citation type="submission" date="2014-09" db="EMBL/GenBank/DDBJ databases">
        <authorList>
            <person name="Hornung B.V."/>
        </authorList>
    </citation>
    <scope>NUCLEOTIDE SEQUENCE [LARGE SCALE GENOMIC DNA]</scope>
    <source>
        <strain evidence="2 3">FRIFI</strain>
    </source>
</reference>
<protein>
    <submittedName>
        <fullName evidence="2">Phage-like element PBSX protein XkdC</fullName>
    </submittedName>
</protein>
<evidence type="ECO:0000313" key="3">
    <source>
        <dbReference type="Proteomes" id="UP000245695"/>
    </source>
</evidence>
<dbReference type="CDD" id="cd00009">
    <property type="entry name" value="AAA"/>
    <property type="match status" value="1"/>
</dbReference>
<dbReference type="Gene3D" id="3.40.50.300">
    <property type="entry name" value="P-loop containing nucleotide triphosphate hydrolases"/>
    <property type="match status" value="1"/>
</dbReference>
<evidence type="ECO:0000259" key="1">
    <source>
        <dbReference type="SMART" id="SM00382"/>
    </source>
</evidence>
<dbReference type="EMBL" id="LN650648">
    <property type="protein sequence ID" value="CEI73344.1"/>
    <property type="molecule type" value="Genomic_DNA"/>
</dbReference>
<dbReference type="GO" id="GO:0005524">
    <property type="term" value="F:ATP binding"/>
    <property type="evidence" value="ECO:0007669"/>
    <property type="project" value="InterPro"/>
</dbReference>
<organism evidence="2 3">
    <name type="scientific">Romboutsia hominis</name>
    <dbReference type="NCBI Taxonomy" id="1507512"/>
    <lineage>
        <taxon>Bacteria</taxon>
        <taxon>Bacillati</taxon>
        <taxon>Bacillota</taxon>
        <taxon>Clostridia</taxon>
        <taxon>Peptostreptococcales</taxon>
        <taxon>Peptostreptococcaceae</taxon>
        <taxon>Romboutsia</taxon>
    </lineage>
</organism>
<accession>A0A2P2BVW0</accession>
<dbReference type="GO" id="GO:0006260">
    <property type="term" value="P:DNA replication"/>
    <property type="evidence" value="ECO:0007669"/>
    <property type="project" value="TreeGrafter"/>
</dbReference>
<feature type="domain" description="AAA+ ATPase" evidence="1">
    <location>
        <begin position="83"/>
        <end position="220"/>
    </location>
</feature>
<dbReference type="InterPro" id="IPR003593">
    <property type="entry name" value="AAA+_ATPase"/>
</dbReference>
<dbReference type="KEGG" id="rhom:FRIFI_1813"/>
<dbReference type="AlphaFoldDB" id="A0A2P2BVW0"/>
<evidence type="ECO:0000313" key="2">
    <source>
        <dbReference type="EMBL" id="CEI73344.1"/>
    </source>
</evidence>
<dbReference type="SMART" id="SM00382">
    <property type="entry name" value="AAA"/>
    <property type="match status" value="1"/>
</dbReference>
<dbReference type="PANTHER" id="PTHR30050:SF10">
    <property type="entry name" value="PHAGE-LIKE ELEMENT PBSX PROTEIN XKDC"/>
    <property type="match status" value="1"/>
</dbReference>
<dbReference type="InterPro" id="IPR027417">
    <property type="entry name" value="P-loop_NTPase"/>
</dbReference>
<dbReference type="SUPFAM" id="SSF52540">
    <property type="entry name" value="P-loop containing nucleoside triphosphate hydrolases"/>
    <property type="match status" value="1"/>
</dbReference>
<name>A0A2P2BVW0_9FIRM</name>
<sequence length="226" mass="26245">MQEDYKCIKCRDMTFILDGNTATACECRKLREAERILEISGISDEFRKKIFDNFDYSVSRDVLNAYVKAKTYAKDFDYISDSRHNSIVFMGNSGSGKTHLSLAISNYLMNSGVGVLYMSYRDSIVNIKQSIMDSENYNRVMNRYKNAKVLLIDDLFKGRITDSDVNIMFEIINYRYFNNKPMIISTELSKEKLIGIDEAIGSRILEMCRDYSVELCRRELNYRING</sequence>
<dbReference type="Pfam" id="PF01695">
    <property type="entry name" value="IstB_IS21"/>
    <property type="match status" value="1"/>
</dbReference>
<keyword evidence="3" id="KW-1185">Reference proteome</keyword>